<reference evidence="3" key="1">
    <citation type="journal article" date="2019" name="Int. J. Syst. Evol. Microbiol.">
        <title>The Global Catalogue of Microorganisms (GCM) 10K type strain sequencing project: providing services to taxonomists for standard genome sequencing and annotation.</title>
        <authorList>
            <consortium name="The Broad Institute Genomics Platform"/>
            <consortium name="The Broad Institute Genome Sequencing Center for Infectious Disease"/>
            <person name="Wu L."/>
            <person name="Ma J."/>
        </authorList>
    </citation>
    <scope>NUCLEOTIDE SEQUENCE [LARGE SCALE GENOMIC DNA]</scope>
    <source>
        <strain evidence="3">CGMCC 4.7382</strain>
    </source>
</reference>
<dbReference type="InterPro" id="IPR045924">
    <property type="entry name" value="DUF6343"/>
</dbReference>
<protein>
    <submittedName>
        <fullName evidence="2">DUF6343 family protein</fullName>
    </submittedName>
</protein>
<dbReference type="RefSeq" id="WP_379872346.1">
    <property type="nucleotide sequence ID" value="NZ_JBHTBH010000008.1"/>
</dbReference>
<keyword evidence="1" id="KW-1133">Transmembrane helix</keyword>
<organism evidence="2 3">
    <name type="scientific">Marinactinospora rubrisoli</name>
    <dbReference type="NCBI Taxonomy" id="2715399"/>
    <lineage>
        <taxon>Bacteria</taxon>
        <taxon>Bacillati</taxon>
        <taxon>Actinomycetota</taxon>
        <taxon>Actinomycetes</taxon>
        <taxon>Streptosporangiales</taxon>
        <taxon>Nocardiopsidaceae</taxon>
        <taxon>Marinactinospora</taxon>
    </lineage>
</organism>
<feature type="transmembrane region" description="Helical" evidence="1">
    <location>
        <begin position="20"/>
        <end position="39"/>
    </location>
</feature>
<keyword evidence="1" id="KW-0472">Membrane</keyword>
<dbReference type="Pfam" id="PF19870">
    <property type="entry name" value="DUF6343"/>
    <property type="match status" value="1"/>
</dbReference>
<evidence type="ECO:0000313" key="3">
    <source>
        <dbReference type="Proteomes" id="UP001596540"/>
    </source>
</evidence>
<keyword evidence="3" id="KW-1185">Reference proteome</keyword>
<accession>A0ABW2KKH7</accession>
<dbReference type="EMBL" id="JBHTBH010000008">
    <property type="protein sequence ID" value="MFC7329704.1"/>
    <property type="molecule type" value="Genomic_DNA"/>
</dbReference>
<dbReference type="Proteomes" id="UP001596540">
    <property type="component" value="Unassembled WGS sequence"/>
</dbReference>
<proteinExistence type="predicted"/>
<gene>
    <name evidence="2" type="ORF">ACFQRF_18385</name>
</gene>
<sequence>MGPRPHPNERCPAGAASLRFAITTPGIIAFAGLGIIALVTGQTALAAVLGVLTLVGAFDFVALVRRTRRGPVWD</sequence>
<comment type="caution">
    <text evidence="2">The sequence shown here is derived from an EMBL/GenBank/DDBJ whole genome shotgun (WGS) entry which is preliminary data.</text>
</comment>
<keyword evidence="1" id="KW-0812">Transmembrane</keyword>
<evidence type="ECO:0000256" key="1">
    <source>
        <dbReference type="SAM" id="Phobius"/>
    </source>
</evidence>
<name>A0ABW2KKH7_9ACTN</name>
<feature type="transmembrane region" description="Helical" evidence="1">
    <location>
        <begin position="45"/>
        <end position="64"/>
    </location>
</feature>
<evidence type="ECO:0000313" key="2">
    <source>
        <dbReference type="EMBL" id="MFC7329704.1"/>
    </source>
</evidence>